<protein>
    <submittedName>
        <fullName evidence="1">Uncharacterized protein</fullName>
    </submittedName>
</protein>
<sequence>MSFGFLGSSAAPVHAHQRFLEITINEDTSVSISGDGATDLQTAIHNPLAAFTELRVKFINQDVVSLFQKLVQSVLQESVHLSLSLEKKGKSLERKNVAFKLFIDQMLPALNNKTKKLTIELNGFSCLFYHRPQFFDEFPFRCLSTSEILLFPCDGKLFNWLHDSQYRIKFFQVTPEQWGEHEKTLLPEMVDKLFASTFHVANAQFIIEVDMGDKSVNLEISKRDSNEFDRLSMTIVVTKREHRNWYIQRGPKTRTYEEWKILRKEALDTEGSVPVIDINVW</sequence>
<evidence type="ECO:0000313" key="1">
    <source>
        <dbReference type="EMBL" id="KAL3104329.1"/>
    </source>
</evidence>
<comment type="caution">
    <text evidence="1">The sequence shown here is derived from an EMBL/GenBank/DDBJ whole genome shotgun (WGS) entry which is preliminary data.</text>
</comment>
<keyword evidence="2" id="KW-1185">Reference proteome</keyword>
<dbReference type="Proteomes" id="UP001620626">
    <property type="component" value="Unassembled WGS sequence"/>
</dbReference>
<name>A0ABD2KNH0_9BILA</name>
<evidence type="ECO:0000313" key="2">
    <source>
        <dbReference type="Proteomes" id="UP001620626"/>
    </source>
</evidence>
<proteinExistence type="predicted"/>
<gene>
    <name evidence="1" type="ORF">niasHT_029114</name>
</gene>
<dbReference type="AlphaFoldDB" id="A0ABD2KNH0"/>
<accession>A0ABD2KNH0</accession>
<reference evidence="1 2" key="1">
    <citation type="submission" date="2024-10" db="EMBL/GenBank/DDBJ databases">
        <authorList>
            <person name="Kim D."/>
        </authorList>
    </citation>
    <scope>NUCLEOTIDE SEQUENCE [LARGE SCALE GENOMIC DNA]</scope>
    <source>
        <strain evidence="1">BH-2024</strain>
    </source>
</reference>
<dbReference type="EMBL" id="JBICBT010000716">
    <property type="protein sequence ID" value="KAL3104329.1"/>
    <property type="molecule type" value="Genomic_DNA"/>
</dbReference>
<organism evidence="1 2">
    <name type="scientific">Heterodera trifolii</name>
    <dbReference type="NCBI Taxonomy" id="157864"/>
    <lineage>
        <taxon>Eukaryota</taxon>
        <taxon>Metazoa</taxon>
        <taxon>Ecdysozoa</taxon>
        <taxon>Nematoda</taxon>
        <taxon>Chromadorea</taxon>
        <taxon>Rhabditida</taxon>
        <taxon>Tylenchina</taxon>
        <taxon>Tylenchomorpha</taxon>
        <taxon>Tylenchoidea</taxon>
        <taxon>Heteroderidae</taxon>
        <taxon>Heteroderinae</taxon>
        <taxon>Heterodera</taxon>
    </lineage>
</organism>